<comment type="subcellular location">
    <subcellularLocation>
        <location evidence="1">Membrane</location>
        <topology evidence="1">Multi-pass membrane protein</topology>
    </subcellularLocation>
</comment>
<gene>
    <name evidence="8" type="ORF">ACFFIC_01825</name>
</gene>
<feature type="transmembrane region" description="Helical" evidence="6">
    <location>
        <begin position="148"/>
        <end position="170"/>
    </location>
</feature>
<feature type="domain" description="EamA" evidence="7">
    <location>
        <begin position="154"/>
        <end position="282"/>
    </location>
</feature>
<evidence type="ECO:0000256" key="2">
    <source>
        <dbReference type="ARBA" id="ARBA00007362"/>
    </source>
</evidence>
<evidence type="ECO:0000313" key="8">
    <source>
        <dbReference type="EMBL" id="MFC0384285.1"/>
    </source>
</evidence>
<evidence type="ECO:0000256" key="3">
    <source>
        <dbReference type="ARBA" id="ARBA00022692"/>
    </source>
</evidence>
<evidence type="ECO:0000256" key="5">
    <source>
        <dbReference type="ARBA" id="ARBA00023136"/>
    </source>
</evidence>
<evidence type="ECO:0000259" key="7">
    <source>
        <dbReference type="Pfam" id="PF00892"/>
    </source>
</evidence>
<protein>
    <submittedName>
        <fullName evidence="8">DMT family transporter</fullName>
    </submittedName>
</protein>
<dbReference type="EMBL" id="JBHLVZ010000002">
    <property type="protein sequence ID" value="MFC0384285.1"/>
    <property type="molecule type" value="Genomic_DNA"/>
</dbReference>
<feature type="transmembrane region" description="Helical" evidence="6">
    <location>
        <begin position="95"/>
        <end position="114"/>
    </location>
</feature>
<organism evidence="8 9">
    <name type="scientific">Muricoccus vinaceus</name>
    <dbReference type="NCBI Taxonomy" id="424704"/>
    <lineage>
        <taxon>Bacteria</taxon>
        <taxon>Pseudomonadati</taxon>
        <taxon>Pseudomonadota</taxon>
        <taxon>Alphaproteobacteria</taxon>
        <taxon>Acetobacterales</taxon>
        <taxon>Roseomonadaceae</taxon>
        <taxon>Muricoccus</taxon>
    </lineage>
</organism>
<reference evidence="8 9" key="1">
    <citation type="submission" date="2024-09" db="EMBL/GenBank/DDBJ databases">
        <authorList>
            <person name="Sun Q."/>
            <person name="Mori K."/>
        </authorList>
    </citation>
    <scope>NUCLEOTIDE SEQUENCE [LARGE SCALE GENOMIC DNA]</scope>
    <source>
        <strain evidence="8 9">CCM 7468</strain>
    </source>
</reference>
<feature type="transmembrane region" description="Helical" evidence="6">
    <location>
        <begin position="267"/>
        <end position="284"/>
    </location>
</feature>
<dbReference type="InterPro" id="IPR050638">
    <property type="entry name" value="AA-Vitamin_Transporters"/>
</dbReference>
<evidence type="ECO:0000256" key="6">
    <source>
        <dbReference type="SAM" id="Phobius"/>
    </source>
</evidence>
<feature type="domain" description="EamA" evidence="7">
    <location>
        <begin position="9"/>
        <end position="137"/>
    </location>
</feature>
<dbReference type="InterPro" id="IPR037185">
    <property type="entry name" value="EmrE-like"/>
</dbReference>
<accession>A0ABV6IKZ5</accession>
<feature type="transmembrane region" description="Helical" evidence="6">
    <location>
        <begin position="66"/>
        <end position="89"/>
    </location>
</feature>
<keyword evidence="5 6" id="KW-0472">Membrane</keyword>
<evidence type="ECO:0000313" key="9">
    <source>
        <dbReference type="Proteomes" id="UP001589789"/>
    </source>
</evidence>
<feature type="transmembrane region" description="Helical" evidence="6">
    <location>
        <begin position="182"/>
        <end position="199"/>
    </location>
</feature>
<keyword evidence="3 6" id="KW-0812">Transmembrane</keyword>
<comment type="caution">
    <text evidence="8">The sequence shown here is derived from an EMBL/GenBank/DDBJ whole genome shotgun (WGS) entry which is preliminary data.</text>
</comment>
<dbReference type="SUPFAM" id="SSF103481">
    <property type="entry name" value="Multidrug resistance efflux transporter EmrE"/>
    <property type="match status" value="2"/>
</dbReference>
<comment type="similarity">
    <text evidence="2">Belongs to the EamA transporter family.</text>
</comment>
<keyword evidence="9" id="KW-1185">Reference proteome</keyword>
<dbReference type="Pfam" id="PF00892">
    <property type="entry name" value="EamA"/>
    <property type="match status" value="2"/>
</dbReference>
<name>A0ABV6IKZ5_9PROT</name>
<dbReference type="InterPro" id="IPR000620">
    <property type="entry name" value="EamA_dom"/>
</dbReference>
<feature type="transmembrane region" description="Helical" evidence="6">
    <location>
        <begin position="211"/>
        <end position="231"/>
    </location>
</feature>
<proteinExistence type="inferred from homology"/>
<dbReference type="Proteomes" id="UP001589789">
    <property type="component" value="Unassembled WGS sequence"/>
</dbReference>
<evidence type="ECO:0000256" key="4">
    <source>
        <dbReference type="ARBA" id="ARBA00022989"/>
    </source>
</evidence>
<dbReference type="PANTHER" id="PTHR32322">
    <property type="entry name" value="INNER MEMBRANE TRANSPORTER"/>
    <property type="match status" value="1"/>
</dbReference>
<keyword evidence="4 6" id="KW-1133">Transmembrane helix</keyword>
<sequence>MNLRDLRVLAIGVLLFGGGWPITKDALREATPLWFAVSRAGLAALGAAALLLALRRLSWPGRRDWPAVLAVGLLQLGSFFALTHIALAALPSGRIAVLSNVTIYWLVPLSVLVLGEKVSARRWVAAAIALAGAAVLLGPWSIDWSSPGIVRANGLLVLAALLWSISIIVTRRIPPARPMMELLPFCFATALLVLVPLALLREPSGGIGSHAFPHAAFVGLVAAPVGTWCVIEAGRRLPSTVASVGFMLGPVLGVATGALWLGEAVGWDVWLGGALIAVGVVAAVRG</sequence>
<evidence type="ECO:0000256" key="1">
    <source>
        <dbReference type="ARBA" id="ARBA00004141"/>
    </source>
</evidence>
<feature type="transmembrane region" description="Helical" evidence="6">
    <location>
        <begin position="123"/>
        <end position="142"/>
    </location>
</feature>
<dbReference type="PANTHER" id="PTHR32322:SF2">
    <property type="entry name" value="EAMA DOMAIN-CONTAINING PROTEIN"/>
    <property type="match status" value="1"/>
</dbReference>
<feature type="transmembrane region" description="Helical" evidence="6">
    <location>
        <begin position="243"/>
        <end position="261"/>
    </location>
</feature>
<feature type="transmembrane region" description="Helical" evidence="6">
    <location>
        <begin position="31"/>
        <end position="54"/>
    </location>
</feature>
<dbReference type="RefSeq" id="WP_377048322.1">
    <property type="nucleotide sequence ID" value="NZ_JBHLVZ010000002.1"/>
</dbReference>